<dbReference type="EMBL" id="JAAGNN010000008">
    <property type="protein sequence ID" value="KAF4085858.1"/>
    <property type="molecule type" value="Genomic_DNA"/>
</dbReference>
<dbReference type="AlphaFoldDB" id="A0A7J6AWB8"/>
<reference evidence="1 2" key="1">
    <citation type="submission" date="2020-02" db="EMBL/GenBank/DDBJ databases">
        <title>A chromosome-scale genome assembly of the black bullhead catfish (Ameiurus melas).</title>
        <authorList>
            <person name="Wen M."/>
            <person name="Zham M."/>
            <person name="Cabau C."/>
            <person name="Klopp C."/>
            <person name="Donnadieu C."/>
            <person name="Roques C."/>
            <person name="Bouchez O."/>
            <person name="Lampietro C."/>
            <person name="Jouanno E."/>
            <person name="Herpin A."/>
            <person name="Louis A."/>
            <person name="Berthelot C."/>
            <person name="Parey E."/>
            <person name="Roest-Crollius H."/>
            <person name="Braasch I."/>
            <person name="Postlethwait J."/>
            <person name="Robinson-Rechavi M."/>
            <person name="Echchiki A."/>
            <person name="Begum T."/>
            <person name="Montfort J."/>
            <person name="Schartl M."/>
            <person name="Bobe J."/>
            <person name="Guiguen Y."/>
        </authorList>
    </citation>
    <scope>NUCLEOTIDE SEQUENCE [LARGE SCALE GENOMIC DNA]</scope>
    <source>
        <strain evidence="1">M_S1</strain>
        <tissue evidence="1">Blood</tissue>
    </source>
</reference>
<protein>
    <submittedName>
        <fullName evidence="1">Uncharacterized protein</fullName>
    </submittedName>
</protein>
<name>A0A7J6AWB8_AMEME</name>
<evidence type="ECO:0000313" key="2">
    <source>
        <dbReference type="Proteomes" id="UP000593565"/>
    </source>
</evidence>
<dbReference type="Proteomes" id="UP000593565">
    <property type="component" value="Unassembled WGS sequence"/>
</dbReference>
<sequence length="74" mass="8469">MSEETLQSFEVGRNLLWEKSRNPLHAGIKHAGGSCGRDLYYILNNTAPSDQLPEHRLVKLVFSSRECSRHLRMS</sequence>
<gene>
    <name evidence="1" type="ORF">AMELA_G00099740</name>
</gene>
<comment type="caution">
    <text evidence="1">The sequence shown here is derived from an EMBL/GenBank/DDBJ whole genome shotgun (WGS) entry which is preliminary data.</text>
</comment>
<keyword evidence="2" id="KW-1185">Reference proteome</keyword>
<proteinExistence type="predicted"/>
<accession>A0A7J6AWB8</accession>
<evidence type="ECO:0000313" key="1">
    <source>
        <dbReference type="EMBL" id="KAF4085858.1"/>
    </source>
</evidence>
<organism evidence="1 2">
    <name type="scientific">Ameiurus melas</name>
    <name type="common">Black bullhead</name>
    <name type="synonym">Silurus melas</name>
    <dbReference type="NCBI Taxonomy" id="219545"/>
    <lineage>
        <taxon>Eukaryota</taxon>
        <taxon>Metazoa</taxon>
        <taxon>Chordata</taxon>
        <taxon>Craniata</taxon>
        <taxon>Vertebrata</taxon>
        <taxon>Euteleostomi</taxon>
        <taxon>Actinopterygii</taxon>
        <taxon>Neopterygii</taxon>
        <taxon>Teleostei</taxon>
        <taxon>Ostariophysi</taxon>
        <taxon>Siluriformes</taxon>
        <taxon>Ictaluridae</taxon>
        <taxon>Ameiurus</taxon>
    </lineage>
</organism>